<evidence type="ECO:0000256" key="3">
    <source>
        <dbReference type="ARBA" id="ARBA00023239"/>
    </source>
</evidence>
<keyword evidence="3" id="KW-0456">Lyase</keyword>
<comment type="similarity">
    <text evidence="1">Belongs to the enoyl-CoA hydratase/isomerase family.</text>
</comment>
<gene>
    <name evidence="5" type="ORF">MSEDJ_23000</name>
</gene>
<dbReference type="AlphaFoldDB" id="A0A7I7QPG5"/>
<dbReference type="CDD" id="cd06558">
    <property type="entry name" value="crotonase-like"/>
    <property type="match status" value="1"/>
</dbReference>
<dbReference type="NCBIfam" id="NF004858">
    <property type="entry name" value="PRK06213.1"/>
    <property type="match status" value="1"/>
</dbReference>
<dbReference type="Pfam" id="PF00378">
    <property type="entry name" value="ECH_1"/>
    <property type="match status" value="1"/>
</dbReference>
<keyword evidence="2" id="KW-0443">Lipid metabolism</keyword>
<dbReference type="SUPFAM" id="SSF52096">
    <property type="entry name" value="ClpP/crotonase"/>
    <property type="match status" value="1"/>
</dbReference>
<evidence type="ECO:0000256" key="2">
    <source>
        <dbReference type="ARBA" id="ARBA00023098"/>
    </source>
</evidence>
<dbReference type="GO" id="GO:0016829">
    <property type="term" value="F:lyase activity"/>
    <property type="evidence" value="ECO:0007669"/>
    <property type="project" value="UniProtKB-KW"/>
</dbReference>
<dbReference type="GO" id="GO:0006635">
    <property type="term" value="P:fatty acid beta-oxidation"/>
    <property type="evidence" value="ECO:0007669"/>
    <property type="project" value="TreeGrafter"/>
</dbReference>
<feature type="region of interest" description="Disordered" evidence="4">
    <location>
        <begin position="1"/>
        <end position="26"/>
    </location>
</feature>
<evidence type="ECO:0000256" key="4">
    <source>
        <dbReference type="SAM" id="MobiDB-lite"/>
    </source>
</evidence>
<proteinExistence type="inferred from homology"/>
<evidence type="ECO:0000313" key="6">
    <source>
        <dbReference type="Proteomes" id="UP000467193"/>
    </source>
</evidence>
<evidence type="ECO:0000313" key="5">
    <source>
        <dbReference type="EMBL" id="BBY28204.1"/>
    </source>
</evidence>
<dbReference type="Gene3D" id="3.90.226.10">
    <property type="entry name" value="2-enoyl-CoA Hydratase, Chain A, domain 1"/>
    <property type="match status" value="1"/>
</dbReference>
<protein>
    <submittedName>
        <fullName evidence="5">Enoyl-CoA hydratase</fullName>
    </submittedName>
</protein>
<organism evidence="5 6">
    <name type="scientific">Mycolicibacterium sediminis</name>
    <dbReference type="NCBI Taxonomy" id="1286180"/>
    <lineage>
        <taxon>Bacteria</taxon>
        <taxon>Bacillati</taxon>
        <taxon>Actinomycetota</taxon>
        <taxon>Actinomycetes</taxon>
        <taxon>Mycobacteriales</taxon>
        <taxon>Mycobacteriaceae</taxon>
        <taxon>Mycolicibacterium</taxon>
    </lineage>
</organism>
<accession>A0A7I7QPG5</accession>
<dbReference type="EMBL" id="AP022588">
    <property type="protein sequence ID" value="BBY28204.1"/>
    <property type="molecule type" value="Genomic_DNA"/>
</dbReference>
<evidence type="ECO:0000256" key="1">
    <source>
        <dbReference type="ARBA" id="ARBA00005254"/>
    </source>
</evidence>
<dbReference type="PANTHER" id="PTHR11941">
    <property type="entry name" value="ENOYL-COA HYDRATASE-RELATED"/>
    <property type="match status" value="1"/>
</dbReference>
<dbReference type="InterPro" id="IPR001753">
    <property type="entry name" value="Enoyl-CoA_hydra/iso"/>
</dbReference>
<dbReference type="InterPro" id="IPR029045">
    <property type="entry name" value="ClpP/crotonase-like_dom_sf"/>
</dbReference>
<sequence length="274" mass="28439">MDQGRRRRSPPRSPALTVGRPGTLSSIASNTRLQGESMSSPVTYALNESVATITLDDGKVNVLSPAMQQHVNDALDQAEQAAAAGEVKAVVLAGNDRVLSAGFDLSVFNSGDAAAALGMLSGGFELSIRLLTFPVPVVIAATGPAIAMGSFMLLSGDHRVGSPSSRCQANEVAIGMVLPISAIEIMRMRLTRAAFQRAVALAAVFSGDAAVSAGWLDEIVEDGNVLARAHEVAAEFAATLHVKAHRASKLKARDDGLKAIRAGIVGLPEEFGNS</sequence>
<keyword evidence="6" id="KW-1185">Reference proteome</keyword>
<feature type="compositionally biased region" description="Basic residues" evidence="4">
    <location>
        <begin position="1"/>
        <end position="10"/>
    </location>
</feature>
<dbReference type="Proteomes" id="UP000467193">
    <property type="component" value="Chromosome"/>
</dbReference>
<dbReference type="KEGG" id="msei:MSEDJ_23000"/>
<reference evidence="5 6" key="1">
    <citation type="journal article" date="2019" name="Emerg. Microbes Infect.">
        <title>Comprehensive subspecies identification of 175 nontuberculous mycobacteria species based on 7547 genomic profiles.</title>
        <authorList>
            <person name="Matsumoto Y."/>
            <person name="Kinjo T."/>
            <person name="Motooka D."/>
            <person name="Nabeya D."/>
            <person name="Jung N."/>
            <person name="Uechi K."/>
            <person name="Horii T."/>
            <person name="Iida T."/>
            <person name="Fujita J."/>
            <person name="Nakamura S."/>
        </authorList>
    </citation>
    <scope>NUCLEOTIDE SEQUENCE [LARGE SCALE GENOMIC DNA]</scope>
    <source>
        <strain evidence="5 6">JCM 17899</strain>
    </source>
</reference>
<dbReference type="PANTHER" id="PTHR11941:SF169">
    <property type="entry name" value="(7AS)-7A-METHYL-1,5-DIOXO-2,3,5,6,7,7A-HEXAHYDRO-1H-INDENE-CARBOXYL-COA HYDROLASE"/>
    <property type="match status" value="1"/>
</dbReference>
<name>A0A7I7QPG5_9MYCO</name>